<keyword evidence="2" id="KW-1185">Reference proteome</keyword>
<dbReference type="EMBL" id="JACHOB010000008">
    <property type="protein sequence ID" value="MBB4660311.1"/>
    <property type="molecule type" value="Genomic_DNA"/>
</dbReference>
<reference evidence="1 2" key="1">
    <citation type="submission" date="2020-08" db="EMBL/GenBank/DDBJ databases">
        <title>Genomic Encyclopedia of Type Strains, Phase IV (KMG-IV): sequencing the most valuable type-strain genomes for metagenomic binning, comparative biology and taxonomic classification.</title>
        <authorList>
            <person name="Goeker M."/>
        </authorList>
    </citation>
    <scope>NUCLEOTIDE SEQUENCE [LARGE SCALE GENOMIC DNA]</scope>
    <source>
        <strain evidence="1 2">DSM 102850</strain>
    </source>
</reference>
<comment type="caution">
    <text evidence="1">The sequence shown here is derived from an EMBL/GenBank/DDBJ whole genome shotgun (WGS) entry which is preliminary data.</text>
</comment>
<proteinExistence type="predicted"/>
<dbReference type="Proteomes" id="UP000563524">
    <property type="component" value="Unassembled WGS sequence"/>
</dbReference>
<evidence type="ECO:0008006" key="3">
    <source>
        <dbReference type="Google" id="ProtNLM"/>
    </source>
</evidence>
<organism evidence="1 2">
    <name type="scientific">Parvularcula dongshanensis</name>
    <dbReference type="NCBI Taxonomy" id="1173995"/>
    <lineage>
        <taxon>Bacteria</taxon>
        <taxon>Pseudomonadati</taxon>
        <taxon>Pseudomonadota</taxon>
        <taxon>Alphaproteobacteria</taxon>
        <taxon>Parvularculales</taxon>
        <taxon>Parvularculaceae</taxon>
        <taxon>Parvularcula</taxon>
    </lineage>
</organism>
<protein>
    <recommendedName>
        <fullName evidence="3">Flagellar protein FliL</fullName>
    </recommendedName>
</protein>
<evidence type="ECO:0000313" key="1">
    <source>
        <dbReference type="EMBL" id="MBB4660311.1"/>
    </source>
</evidence>
<dbReference type="AlphaFoldDB" id="A0A840I7Q6"/>
<sequence>MRPLPILFNLVTVAAGTAAGVWLRPDALAAAPLTAEATHTPGEAGTGRLLETDLHPGGVVKTQAPTEDTIVIQFSRPFVVSVADDWRAQSLIVLSLGVEVDRRTSETATGLEAKLRDRITATLVRLAGEGGLDDRETDPLMLDRVKTELRGALEPVLPGGAHDVVVTEIRKRAV</sequence>
<accession>A0A840I7Q6</accession>
<dbReference type="RefSeq" id="WP_183819741.1">
    <property type="nucleotide sequence ID" value="NZ_JACHOB010000008.1"/>
</dbReference>
<evidence type="ECO:0000313" key="2">
    <source>
        <dbReference type="Proteomes" id="UP000563524"/>
    </source>
</evidence>
<name>A0A840I7Q6_9PROT</name>
<gene>
    <name evidence="1" type="ORF">GGQ59_002861</name>
</gene>